<name>A0ABR9MIT4_9ACTN</name>
<dbReference type="Proteomes" id="UP000633509">
    <property type="component" value="Unassembled WGS sequence"/>
</dbReference>
<feature type="compositionally biased region" description="Low complexity" evidence="1">
    <location>
        <begin position="89"/>
        <end position="98"/>
    </location>
</feature>
<evidence type="ECO:0000313" key="3">
    <source>
        <dbReference type="Proteomes" id="UP000633509"/>
    </source>
</evidence>
<proteinExistence type="predicted"/>
<evidence type="ECO:0000313" key="2">
    <source>
        <dbReference type="EMBL" id="MBE1592849.1"/>
    </source>
</evidence>
<organism evidence="2 3">
    <name type="scientific">Nonomuraea angiospora</name>
    <dbReference type="NCBI Taxonomy" id="46172"/>
    <lineage>
        <taxon>Bacteria</taxon>
        <taxon>Bacillati</taxon>
        <taxon>Actinomycetota</taxon>
        <taxon>Actinomycetes</taxon>
        <taxon>Streptosporangiales</taxon>
        <taxon>Streptosporangiaceae</taxon>
        <taxon>Nonomuraea</taxon>
    </lineage>
</organism>
<protein>
    <submittedName>
        <fullName evidence="2">Uncharacterized protein</fullName>
    </submittedName>
</protein>
<comment type="caution">
    <text evidence="2">The sequence shown here is derived from an EMBL/GenBank/DDBJ whole genome shotgun (WGS) entry which is preliminary data.</text>
</comment>
<accession>A0ABR9MIT4</accession>
<dbReference type="EMBL" id="JADBEK010000001">
    <property type="protein sequence ID" value="MBE1592849.1"/>
    <property type="molecule type" value="Genomic_DNA"/>
</dbReference>
<evidence type="ECO:0000256" key="1">
    <source>
        <dbReference type="SAM" id="MobiDB-lite"/>
    </source>
</evidence>
<sequence length="301" mass="31552">MPVAVSELVLVAVPVSELVPVSEVAPAPLEGLVPEPPAGLEQSGVAAGLPEARATMVSCWPRRLVAGGCRPATAVKGVPGAGGRRRPAARMTSRRATPISETGRPAATSPRPMRSVVTGRSAGCGPSPKGPDLADPAADVRQASPMEVVRHPEAAVVVRRPGPKAAVRRLRPTAVVRRPGRTAAVRRQEPTAVARRREPTVATWRLGPTVLARWLEPMVAGWWPGPMAVGRFSGPRTIGRPTTVRWASGPTVDFRLLRPATGRPTATGGRGSSRVRDGVRRLLTGSSRCSPTWACNPSSSG</sequence>
<feature type="region of interest" description="Disordered" evidence="1">
    <location>
        <begin position="76"/>
        <end position="135"/>
    </location>
</feature>
<reference evidence="2 3" key="1">
    <citation type="submission" date="2020-10" db="EMBL/GenBank/DDBJ databases">
        <title>Sequencing the genomes of 1000 actinobacteria strains.</title>
        <authorList>
            <person name="Klenk H.-P."/>
        </authorList>
    </citation>
    <scope>NUCLEOTIDE SEQUENCE [LARGE SCALE GENOMIC DNA]</scope>
    <source>
        <strain evidence="2 3">DSM 43173</strain>
    </source>
</reference>
<keyword evidence="3" id="KW-1185">Reference proteome</keyword>
<gene>
    <name evidence="2" type="ORF">H4W80_011107</name>
</gene>